<keyword evidence="3" id="KW-1185">Reference proteome</keyword>
<proteinExistence type="predicted"/>
<dbReference type="EMBL" id="KZ819285">
    <property type="protein sequence ID" value="PWO00376.1"/>
    <property type="molecule type" value="Genomic_DNA"/>
</dbReference>
<feature type="compositionally biased region" description="Low complexity" evidence="1">
    <location>
        <begin position="201"/>
        <end position="212"/>
    </location>
</feature>
<dbReference type="PANTHER" id="PTHR28241">
    <property type="entry name" value="MITOCHONDRIAL IMPORT PROTEIN 1"/>
    <property type="match status" value="1"/>
</dbReference>
<dbReference type="PANTHER" id="PTHR28241:SF1">
    <property type="entry name" value="MITOCHONDRIAL IMPORT PROTEIN 1"/>
    <property type="match status" value="1"/>
</dbReference>
<feature type="region of interest" description="Disordered" evidence="1">
    <location>
        <begin position="1"/>
        <end position="168"/>
    </location>
</feature>
<dbReference type="InterPro" id="IPR013262">
    <property type="entry name" value="OMP_MIM1/TOM13_mt"/>
</dbReference>
<dbReference type="OrthoDB" id="5529571at2759"/>
<feature type="compositionally biased region" description="Basic residues" evidence="1">
    <location>
        <begin position="252"/>
        <end position="264"/>
    </location>
</feature>
<dbReference type="GeneID" id="37269086"/>
<sequence length="403" mass="41465">MSPRPPADSASDASAAVSPALSSPLSSPSPTPSASSLLAASRISHLELDSEASPSAHSAHATHTTSARSPPVALPLTPTHLLRSSDDAMLNPLAEQRARARRSSSSSSAAGAERHEDDSALDLLVDAHDDEGSESRGSTAEAQQQEHASSAAAAHHLHSHAHISRRDASVGLDPDADVDSFITHRPILDVHPNATAGTALPPRSSSPSSSTGRSHREHHHHHLNHGAKTQEHEAGMPDTAATASATGMPKIIPRKPHGSQKQRRLSSSSSFSSSSSASEGSQPGAPQSGFLTPAAFAPGLTLQRRAALLISTIAINIGLPFINGAMLGFGEIFARAVLAPWVGFAAHAVGVGAPTKPRQPATQDRAFQAGLRTGAPGGTGMGTRGGWAKGAEGVELEGWSVER</sequence>
<evidence type="ECO:0008006" key="4">
    <source>
        <dbReference type="Google" id="ProtNLM"/>
    </source>
</evidence>
<evidence type="ECO:0000313" key="3">
    <source>
        <dbReference type="Proteomes" id="UP000245946"/>
    </source>
</evidence>
<dbReference type="STRING" id="58919.A0A316ZJ55"/>
<evidence type="ECO:0000256" key="1">
    <source>
        <dbReference type="SAM" id="MobiDB-lite"/>
    </source>
</evidence>
<protein>
    <recommendedName>
        <fullName evidence="4">TOM13-domain-containing protein</fullName>
    </recommendedName>
</protein>
<feature type="compositionally biased region" description="Low complexity" evidence="1">
    <location>
        <begin position="140"/>
        <end position="154"/>
    </location>
</feature>
<feature type="region of interest" description="Disordered" evidence="1">
    <location>
        <begin position="189"/>
        <end position="290"/>
    </location>
</feature>
<name>A0A316ZJ55_9BASI</name>
<feature type="compositionally biased region" description="Low complexity" evidence="1">
    <location>
        <begin position="7"/>
        <end position="41"/>
    </location>
</feature>
<feature type="compositionally biased region" description="Low complexity" evidence="1">
    <location>
        <begin position="52"/>
        <end position="70"/>
    </location>
</feature>
<accession>A0A316ZJ55</accession>
<reference evidence="2 3" key="1">
    <citation type="journal article" date="2018" name="Mol. Biol. Evol.">
        <title>Broad Genomic Sampling Reveals a Smut Pathogenic Ancestry of the Fungal Clade Ustilaginomycotina.</title>
        <authorList>
            <person name="Kijpornyongpan T."/>
            <person name="Mondo S.J."/>
            <person name="Barry K."/>
            <person name="Sandor L."/>
            <person name="Lee J."/>
            <person name="Lipzen A."/>
            <person name="Pangilinan J."/>
            <person name="LaButti K."/>
            <person name="Hainaut M."/>
            <person name="Henrissat B."/>
            <person name="Grigoriev I.V."/>
            <person name="Spatafora J.W."/>
            <person name="Aime M.C."/>
        </authorList>
    </citation>
    <scope>NUCLEOTIDE SEQUENCE [LARGE SCALE GENOMIC DNA]</scope>
    <source>
        <strain evidence="2 3">MCA 4186</strain>
    </source>
</reference>
<dbReference type="Proteomes" id="UP000245946">
    <property type="component" value="Unassembled WGS sequence"/>
</dbReference>
<evidence type="ECO:0000313" key="2">
    <source>
        <dbReference type="EMBL" id="PWO00376.1"/>
    </source>
</evidence>
<feature type="compositionally biased region" description="Basic residues" evidence="1">
    <location>
        <begin position="213"/>
        <end position="225"/>
    </location>
</feature>
<feature type="compositionally biased region" description="Low complexity" evidence="1">
    <location>
        <begin position="266"/>
        <end position="281"/>
    </location>
</feature>
<dbReference type="GO" id="GO:0070096">
    <property type="term" value="P:mitochondrial outer membrane translocase complex assembly"/>
    <property type="evidence" value="ECO:0007669"/>
    <property type="project" value="TreeGrafter"/>
</dbReference>
<gene>
    <name evidence="2" type="ORF">FA09DRAFT_327819</name>
</gene>
<dbReference type="RefSeq" id="XP_025600654.1">
    <property type="nucleotide sequence ID" value="XM_025741542.1"/>
</dbReference>
<dbReference type="GO" id="GO:0045040">
    <property type="term" value="P:protein insertion into mitochondrial outer membrane"/>
    <property type="evidence" value="ECO:0007669"/>
    <property type="project" value="TreeGrafter"/>
</dbReference>
<dbReference type="AlphaFoldDB" id="A0A316ZJ55"/>
<organism evidence="2 3">
    <name type="scientific">Tilletiopsis washingtonensis</name>
    <dbReference type="NCBI Taxonomy" id="58919"/>
    <lineage>
        <taxon>Eukaryota</taxon>
        <taxon>Fungi</taxon>
        <taxon>Dikarya</taxon>
        <taxon>Basidiomycota</taxon>
        <taxon>Ustilaginomycotina</taxon>
        <taxon>Exobasidiomycetes</taxon>
        <taxon>Entylomatales</taxon>
        <taxon>Entylomatales incertae sedis</taxon>
        <taxon>Tilletiopsis</taxon>
    </lineage>
</organism>
<dbReference type="Pfam" id="PF08219">
    <property type="entry name" value="TOM13"/>
    <property type="match status" value="1"/>
</dbReference>
<dbReference type="GO" id="GO:0005741">
    <property type="term" value="C:mitochondrial outer membrane"/>
    <property type="evidence" value="ECO:0007669"/>
    <property type="project" value="InterPro"/>
</dbReference>